<sequence>MSVGNDDSSPFPLLSESRMETKRPPLRRTKRCQLPPDFFSSSCSEESDDDDDEVFCSRFVMPNHHVKVITGSDSDSESDSEDDELAKIIRLTPVSVESLKTAKASHVPAPATPPPPPAVNPVPSAHDDFDFSAPPVYHGFSYAAFGLVKRVWDIRRDAWNNQPAAAVAAAAYGGIALSPEPQPQDRPPLVPQRVASSDPSAPIYPRIGSLAGLHDPQSAAMDRAFCRFPMYTMRKILFLHEMLRSSSRLPPPTTPTAPQPRSPTDSDEEDTLVGDEHADEDLAKGKKRAPLSSPILTATEWQRTWLERWQFLVDVSTTDPLTVSPRLTSPEDTALRVEVLEHTTRQWACADVDIHAYSVDAYADTSAYVEETSICTDESEDEDAVRSRLMEEAFRPQSPKFFFAGSDDDDDDDDWDALEEDFRGLASCSAAAQFLSRRDMNHPNMMAMA</sequence>
<feature type="region of interest" description="Disordered" evidence="1">
    <location>
        <begin position="247"/>
        <end position="272"/>
    </location>
</feature>
<reference evidence="2" key="1">
    <citation type="submission" date="2020-11" db="EMBL/GenBank/DDBJ databases">
        <authorList>
            <person name="Koelle M."/>
            <person name="Horta M.A.C."/>
            <person name="Nowrousian M."/>
            <person name="Ohm R.A."/>
            <person name="Benz P."/>
            <person name="Pilgard A."/>
        </authorList>
    </citation>
    <scope>NUCLEOTIDE SEQUENCE</scope>
    <source>
        <strain evidence="2">FPRL280</strain>
    </source>
</reference>
<evidence type="ECO:0000313" key="2">
    <source>
        <dbReference type="EMBL" id="KAF9817697.1"/>
    </source>
</evidence>
<evidence type="ECO:0000256" key="1">
    <source>
        <dbReference type="SAM" id="MobiDB-lite"/>
    </source>
</evidence>
<organism evidence="2 3">
    <name type="scientific">Rhodonia placenta</name>
    <dbReference type="NCBI Taxonomy" id="104341"/>
    <lineage>
        <taxon>Eukaryota</taxon>
        <taxon>Fungi</taxon>
        <taxon>Dikarya</taxon>
        <taxon>Basidiomycota</taxon>
        <taxon>Agaricomycotina</taxon>
        <taxon>Agaricomycetes</taxon>
        <taxon>Polyporales</taxon>
        <taxon>Adustoporiaceae</taxon>
        <taxon>Rhodonia</taxon>
    </lineage>
</organism>
<accession>A0A8H7P6A6</accession>
<name>A0A8H7P6A6_9APHY</name>
<gene>
    <name evidence="2" type="ORF">IEO21_03246</name>
</gene>
<reference evidence="2" key="2">
    <citation type="journal article" name="Front. Microbiol.">
        <title>Degradative Capacity of Two Strains of Rhodonia placenta: From Phenotype to Genotype.</title>
        <authorList>
            <person name="Kolle M."/>
            <person name="Horta M.A.C."/>
            <person name="Nowrousian M."/>
            <person name="Ohm R.A."/>
            <person name="Benz J.P."/>
            <person name="Pilgard A."/>
        </authorList>
    </citation>
    <scope>NUCLEOTIDE SEQUENCE</scope>
    <source>
        <strain evidence="2">FPRL280</strain>
    </source>
</reference>
<feature type="region of interest" description="Disordered" evidence="1">
    <location>
        <begin position="177"/>
        <end position="201"/>
    </location>
</feature>
<feature type="compositionally biased region" description="Pro residues" evidence="1">
    <location>
        <begin position="180"/>
        <end position="190"/>
    </location>
</feature>
<feature type="region of interest" description="Disordered" evidence="1">
    <location>
        <begin position="1"/>
        <end position="50"/>
    </location>
</feature>
<dbReference type="Proteomes" id="UP000639403">
    <property type="component" value="Unassembled WGS sequence"/>
</dbReference>
<proteinExistence type="predicted"/>
<evidence type="ECO:0000313" key="3">
    <source>
        <dbReference type="Proteomes" id="UP000639403"/>
    </source>
</evidence>
<feature type="compositionally biased region" description="Pro residues" evidence="1">
    <location>
        <begin position="249"/>
        <end position="261"/>
    </location>
</feature>
<comment type="caution">
    <text evidence="2">The sequence shown here is derived from an EMBL/GenBank/DDBJ whole genome shotgun (WGS) entry which is preliminary data.</text>
</comment>
<dbReference type="AlphaFoldDB" id="A0A8H7P6A6"/>
<dbReference type="EMBL" id="JADOXO010000039">
    <property type="protein sequence ID" value="KAF9817697.1"/>
    <property type="molecule type" value="Genomic_DNA"/>
</dbReference>
<protein>
    <submittedName>
        <fullName evidence="2">Uncharacterized protein</fullName>
    </submittedName>
</protein>